<dbReference type="EMBL" id="AP019697">
    <property type="protein sequence ID" value="BBK24268.1"/>
    <property type="molecule type" value="Genomic_DNA"/>
</dbReference>
<dbReference type="SMART" id="SM00855">
    <property type="entry name" value="PGAM"/>
    <property type="match status" value="1"/>
</dbReference>
<dbReference type="GO" id="GO:0016791">
    <property type="term" value="F:phosphatase activity"/>
    <property type="evidence" value="ECO:0007669"/>
    <property type="project" value="TreeGrafter"/>
</dbReference>
<dbReference type="InterPro" id="IPR013078">
    <property type="entry name" value="His_Pase_superF_clade-1"/>
</dbReference>
<dbReference type="PANTHER" id="PTHR48100:SF1">
    <property type="entry name" value="HISTIDINE PHOSPHATASE FAMILY PROTEIN-RELATED"/>
    <property type="match status" value="1"/>
</dbReference>
<dbReference type="InterPro" id="IPR029033">
    <property type="entry name" value="His_PPase_superfam"/>
</dbReference>
<dbReference type="SUPFAM" id="SSF53254">
    <property type="entry name" value="Phosphoglycerate mutase-like"/>
    <property type="match status" value="1"/>
</dbReference>
<keyword evidence="2" id="KW-1185">Reference proteome</keyword>
<reference evidence="2" key="1">
    <citation type="submission" date="2019-05" db="EMBL/GenBank/DDBJ databases">
        <title>Complete genome sequencing of Dialister sp. strain 5BBH33.</title>
        <authorList>
            <person name="Sakamoto M."/>
            <person name="Murakami T."/>
            <person name="Mori H."/>
        </authorList>
    </citation>
    <scope>NUCLEOTIDE SEQUENCE [LARGE SCALE GENOMIC DNA]</scope>
    <source>
        <strain evidence="2">5BBH33</strain>
    </source>
</reference>
<evidence type="ECO:0000313" key="2">
    <source>
        <dbReference type="Proteomes" id="UP000320585"/>
    </source>
</evidence>
<proteinExistence type="predicted"/>
<dbReference type="KEGG" id="dho:Dia5BBH33_02030"/>
<dbReference type="CDD" id="cd07067">
    <property type="entry name" value="HP_PGM_like"/>
    <property type="match status" value="1"/>
</dbReference>
<dbReference type="PANTHER" id="PTHR48100">
    <property type="entry name" value="BROAD-SPECIFICITY PHOSPHATASE YOR283W-RELATED"/>
    <property type="match status" value="1"/>
</dbReference>
<dbReference type="AlphaFoldDB" id="A0A8E4BQJ3"/>
<accession>A0A8E4BQJ3</accession>
<dbReference type="GeneID" id="92715423"/>
<organism evidence="1 2">
    <name type="scientific">Dialister hominis</name>
    <dbReference type="NCBI Taxonomy" id="2582419"/>
    <lineage>
        <taxon>Bacteria</taxon>
        <taxon>Bacillati</taxon>
        <taxon>Bacillota</taxon>
        <taxon>Negativicutes</taxon>
        <taxon>Veillonellales</taxon>
        <taxon>Veillonellaceae</taxon>
        <taxon>Dialister</taxon>
    </lineage>
</organism>
<sequence>MYIILMRHGEAVPQTEEVSNQNRSLTPKGMRQVRKSARMLAHFLKENPIRIYTSPYYRTRQTAGILAEECFAEEIHTADELLQSSWQMVANHIIQDGSPIALVSHHPFLQAYLLSSCSAAIKFDLAGIAIIDYDVKWKQGKFIGYITPGLKQLKKED</sequence>
<dbReference type="OrthoDB" id="2388260at2"/>
<dbReference type="GO" id="GO:0005737">
    <property type="term" value="C:cytoplasm"/>
    <property type="evidence" value="ECO:0007669"/>
    <property type="project" value="TreeGrafter"/>
</dbReference>
<gene>
    <name evidence="1" type="ORF">Dia5BBH33_02030</name>
</gene>
<name>A0A8E4BQJ3_9FIRM</name>
<dbReference type="Pfam" id="PF00300">
    <property type="entry name" value="His_Phos_1"/>
    <property type="match status" value="1"/>
</dbReference>
<dbReference type="InterPro" id="IPR050275">
    <property type="entry name" value="PGM_Phosphatase"/>
</dbReference>
<evidence type="ECO:0000313" key="1">
    <source>
        <dbReference type="EMBL" id="BBK24268.1"/>
    </source>
</evidence>
<dbReference type="Gene3D" id="3.40.50.1240">
    <property type="entry name" value="Phosphoglycerate mutase-like"/>
    <property type="match status" value="1"/>
</dbReference>
<dbReference type="Proteomes" id="UP000320585">
    <property type="component" value="Chromosome"/>
</dbReference>
<protein>
    <submittedName>
        <fullName evidence="1">Phosphohistidine phosphatase SixA</fullName>
    </submittedName>
</protein>
<dbReference type="RefSeq" id="WP_143332179.1">
    <property type="nucleotide sequence ID" value="NZ_AP019697.1"/>
</dbReference>